<evidence type="ECO:0000313" key="3">
    <source>
        <dbReference type="EMBL" id="KAG7441681.1"/>
    </source>
</evidence>
<evidence type="ECO:0000313" key="4">
    <source>
        <dbReference type="Proteomes" id="UP000812287"/>
    </source>
</evidence>
<evidence type="ECO:0000256" key="1">
    <source>
        <dbReference type="SAM" id="MobiDB-lite"/>
    </source>
</evidence>
<feature type="domain" description="C2H2-type" evidence="2">
    <location>
        <begin position="2"/>
        <end position="27"/>
    </location>
</feature>
<dbReference type="EMBL" id="MU250557">
    <property type="protein sequence ID" value="KAG7441681.1"/>
    <property type="molecule type" value="Genomic_DNA"/>
</dbReference>
<proteinExistence type="predicted"/>
<dbReference type="RefSeq" id="XP_043035181.1">
    <property type="nucleotide sequence ID" value="XM_043181051.1"/>
</dbReference>
<feature type="region of interest" description="Disordered" evidence="1">
    <location>
        <begin position="238"/>
        <end position="296"/>
    </location>
</feature>
<accession>A0A9P8ANF2</accession>
<feature type="compositionally biased region" description="Low complexity" evidence="1">
    <location>
        <begin position="242"/>
        <end position="252"/>
    </location>
</feature>
<reference evidence="3" key="1">
    <citation type="submission" date="2020-11" db="EMBL/GenBank/DDBJ databases">
        <title>Adaptations for nitrogen fixation in a non-lichenized fungal sporocarp promotes dispersal by wood-feeding termites.</title>
        <authorList>
            <consortium name="DOE Joint Genome Institute"/>
            <person name="Koch R.A."/>
            <person name="Yoon G."/>
            <person name="Arayal U."/>
            <person name="Lail K."/>
            <person name="Amirebrahimi M."/>
            <person name="Labutti K."/>
            <person name="Lipzen A."/>
            <person name="Riley R."/>
            <person name="Barry K."/>
            <person name="Henrissat B."/>
            <person name="Grigoriev I.V."/>
            <person name="Herr J.R."/>
            <person name="Aime M.C."/>
        </authorList>
    </citation>
    <scope>NUCLEOTIDE SEQUENCE</scope>
    <source>
        <strain evidence="3">MCA 3950</strain>
    </source>
</reference>
<dbReference type="InterPro" id="IPR013087">
    <property type="entry name" value="Znf_C2H2_type"/>
</dbReference>
<name>A0A9P8ANF2_9AGAR</name>
<sequence length="346" mass="38677">MHHCPMSGCYFASLQRGNLKVHLNVMHLRVKNLVCHECEPVYETGDPSNMTRHKIKMHGQPSKRRLSKTKGIEESQNLPVDSKSRSPSPSPPPPPPNSPPASSGASTETLPERRLSDYSKFDFKRPVMLHSWSTKDMPLKPRSQTIFGRPSVPVLPHNGPPISSHPLGTFTNLRLPRPPLPIPLASPFFHSQPGEYQSTLIDTSTEYTHFRRNSERYTYTPSMPTYFYNDRRYSEPHISALPSSRRPPSHMRSTLDSPLPQFRDPFQPGRELQVPSSSSSSVSSRASSATPSVDCSPALMPAPKRWVVTVPPEPAHDSDGEIHVRFLGNNVVSTRRESTVWPTPGA</sequence>
<feature type="compositionally biased region" description="Low complexity" evidence="1">
    <location>
        <begin position="274"/>
        <end position="293"/>
    </location>
</feature>
<feature type="region of interest" description="Disordered" evidence="1">
    <location>
        <begin position="43"/>
        <end position="117"/>
    </location>
</feature>
<evidence type="ECO:0000259" key="2">
    <source>
        <dbReference type="SMART" id="SM00355"/>
    </source>
</evidence>
<dbReference type="AlphaFoldDB" id="A0A9P8ANF2"/>
<gene>
    <name evidence="3" type="ORF">BT62DRAFT_470094</name>
</gene>
<dbReference type="Proteomes" id="UP000812287">
    <property type="component" value="Unassembled WGS sequence"/>
</dbReference>
<comment type="caution">
    <text evidence="3">The sequence shown here is derived from an EMBL/GenBank/DDBJ whole genome shotgun (WGS) entry which is preliminary data.</text>
</comment>
<dbReference type="Gene3D" id="3.30.160.60">
    <property type="entry name" value="Classic Zinc Finger"/>
    <property type="match status" value="1"/>
</dbReference>
<feature type="domain" description="C2H2-type" evidence="2">
    <location>
        <begin position="33"/>
        <end position="58"/>
    </location>
</feature>
<dbReference type="OrthoDB" id="654211at2759"/>
<feature type="compositionally biased region" description="Basic residues" evidence="1">
    <location>
        <begin position="51"/>
        <end position="68"/>
    </location>
</feature>
<dbReference type="GeneID" id="66103347"/>
<keyword evidence="4" id="KW-1185">Reference proteome</keyword>
<organism evidence="3 4">
    <name type="scientific">Guyanagaster necrorhizus</name>
    <dbReference type="NCBI Taxonomy" id="856835"/>
    <lineage>
        <taxon>Eukaryota</taxon>
        <taxon>Fungi</taxon>
        <taxon>Dikarya</taxon>
        <taxon>Basidiomycota</taxon>
        <taxon>Agaricomycotina</taxon>
        <taxon>Agaricomycetes</taxon>
        <taxon>Agaricomycetidae</taxon>
        <taxon>Agaricales</taxon>
        <taxon>Marasmiineae</taxon>
        <taxon>Physalacriaceae</taxon>
        <taxon>Guyanagaster</taxon>
    </lineage>
</organism>
<feature type="compositionally biased region" description="Pro residues" evidence="1">
    <location>
        <begin position="88"/>
        <end position="99"/>
    </location>
</feature>
<dbReference type="SMART" id="SM00355">
    <property type="entry name" value="ZnF_C2H2"/>
    <property type="match status" value="2"/>
</dbReference>
<protein>
    <recommendedName>
        <fullName evidence="2">C2H2-type domain-containing protein</fullName>
    </recommendedName>
</protein>